<name>A0A3P6SNF0_DIBLA</name>
<dbReference type="Proteomes" id="UP000281553">
    <property type="component" value="Unassembled WGS sequence"/>
</dbReference>
<evidence type="ECO:0000313" key="2">
    <source>
        <dbReference type="EMBL" id="VDK69015.1"/>
    </source>
</evidence>
<gene>
    <name evidence="2" type="ORF">DILT_LOCUS2121</name>
</gene>
<dbReference type="AlphaFoldDB" id="A0A3P6SNF0"/>
<dbReference type="EMBL" id="UYRU01041710">
    <property type="protein sequence ID" value="VDK69015.1"/>
    <property type="molecule type" value="Genomic_DNA"/>
</dbReference>
<accession>A0A3P6SNF0</accession>
<evidence type="ECO:0000256" key="1">
    <source>
        <dbReference type="SAM" id="MobiDB-lite"/>
    </source>
</evidence>
<proteinExistence type="predicted"/>
<organism evidence="2 3">
    <name type="scientific">Dibothriocephalus latus</name>
    <name type="common">Fish tapeworm</name>
    <name type="synonym">Diphyllobothrium latum</name>
    <dbReference type="NCBI Taxonomy" id="60516"/>
    <lineage>
        <taxon>Eukaryota</taxon>
        <taxon>Metazoa</taxon>
        <taxon>Spiralia</taxon>
        <taxon>Lophotrochozoa</taxon>
        <taxon>Platyhelminthes</taxon>
        <taxon>Cestoda</taxon>
        <taxon>Eucestoda</taxon>
        <taxon>Diphyllobothriidea</taxon>
        <taxon>Diphyllobothriidae</taxon>
        <taxon>Dibothriocephalus</taxon>
    </lineage>
</organism>
<evidence type="ECO:0000313" key="3">
    <source>
        <dbReference type="Proteomes" id="UP000281553"/>
    </source>
</evidence>
<feature type="region of interest" description="Disordered" evidence="1">
    <location>
        <begin position="126"/>
        <end position="154"/>
    </location>
</feature>
<reference evidence="2 3" key="1">
    <citation type="submission" date="2018-11" db="EMBL/GenBank/DDBJ databases">
        <authorList>
            <consortium name="Pathogen Informatics"/>
        </authorList>
    </citation>
    <scope>NUCLEOTIDE SEQUENCE [LARGE SCALE GENOMIC DNA]</scope>
</reference>
<dbReference type="OrthoDB" id="6285788at2759"/>
<keyword evidence="3" id="KW-1185">Reference proteome</keyword>
<protein>
    <submittedName>
        <fullName evidence="2">Uncharacterized protein</fullName>
    </submittedName>
</protein>
<sequence length="238" mass="26460">MSCRPNLTVTKPSKPIGKYELAHIPWLLCRVTWGPSLDAHLNLRAIQRMADPQPRLNPTAAETKVLRSVRLSPPRTLDFLPTLLTRVFGETSLLLESLAPGTVYIVKVQSMLLRGSQQETFRVPQLRSGNSALSHGQDRTRSMPSGRQQLKDDNSFPASLQVSEEAYMYIQTPTLSEGRLGSLRNAAASPRVSTWILSLLFLLVGGVADYTALRVHITFDTFCASGFFKKILRPPKLC</sequence>